<proteinExistence type="predicted"/>
<dbReference type="Pfam" id="PF02954">
    <property type="entry name" value="HTH_8"/>
    <property type="match status" value="1"/>
</dbReference>
<dbReference type="GO" id="GO:0043565">
    <property type="term" value="F:sequence-specific DNA binding"/>
    <property type="evidence" value="ECO:0007669"/>
    <property type="project" value="InterPro"/>
</dbReference>
<feature type="domain" description="GAF" evidence="1">
    <location>
        <begin position="67"/>
        <end position="200"/>
    </location>
</feature>
<dbReference type="SUPFAM" id="SSF55781">
    <property type="entry name" value="GAF domain-like"/>
    <property type="match status" value="1"/>
</dbReference>
<dbReference type="Pfam" id="PF01590">
    <property type="entry name" value="GAF"/>
    <property type="match status" value="1"/>
</dbReference>
<accession>A0A2S9JZ15</accession>
<dbReference type="InterPro" id="IPR002197">
    <property type="entry name" value="HTH_Fis"/>
</dbReference>
<evidence type="ECO:0000259" key="1">
    <source>
        <dbReference type="Pfam" id="PF01590"/>
    </source>
</evidence>
<dbReference type="InterPro" id="IPR003018">
    <property type="entry name" value="GAF"/>
</dbReference>
<dbReference type="SUPFAM" id="SSF46689">
    <property type="entry name" value="Homeodomain-like"/>
    <property type="match status" value="1"/>
</dbReference>
<dbReference type="InterPro" id="IPR009057">
    <property type="entry name" value="Homeodomain-like_sf"/>
</dbReference>
<reference evidence="3 4" key="1">
    <citation type="submission" date="2018-02" db="EMBL/GenBank/DDBJ databases">
        <title>The draft genome of Phyllobacterium myrsinacearum DSM5892.</title>
        <authorList>
            <person name="Li L."/>
            <person name="Liu L."/>
            <person name="Zhang X."/>
            <person name="Wang T."/>
        </authorList>
    </citation>
    <scope>NUCLEOTIDE SEQUENCE [LARGE SCALE GENOMIC DNA]</scope>
    <source>
        <strain evidence="3 4">DSM 5892</strain>
    </source>
</reference>
<protein>
    <submittedName>
        <fullName evidence="3">Fis family transcriptional regulator</fullName>
    </submittedName>
</protein>
<keyword evidence="4" id="KW-1185">Reference proteome</keyword>
<organism evidence="3 4">
    <name type="scientific">Phyllobacterium myrsinacearum</name>
    <dbReference type="NCBI Taxonomy" id="28101"/>
    <lineage>
        <taxon>Bacteria</taxon>
        <taxon>Pseudomonadati</taxon>
        <taxon>Pseudomonadota</taxon>
        <taxon>Alphaproteobacteria</taxon>
        <taxon>Hyphomicrobiales</taxon>
        <taxon>Phyllobacteriaceae</taxon>
        <taxon>Phyllobacterium</taxon>
    </lineage>
</organism>
<dbReference type="Proteomes" id="UP000238563">
    <property type="component" value="Unassembled WGS sequence"/>
</dbReference>
<dbReference type="EMBL" id="PVBT01000001">
    <property type="protein sequence ID" value="PRD58549.1"/>
    <property type="molecule type" value="Genomic_DNA"/>
</dbReference>
<evidence type="ECO:0000259" key="2">
    <source>
        <dbReference type="Pfam" id="PF02954"/>
    </source>
</evidence>
<evidence type="ECO:0000313" key="3">
    <source>
        <dbReference type="EMBL" id="PRD58549.1"/>
    </source>
</evidence>
<sequence length="325" mass="34797">MVTLQSGLHAEYIESALSSGSAAAQSALIASWRRSMRLYGLNPVEGKGPNVLTEQELNQARERLGSLIMTAQTSLDRLYAAVGGAGCCILLADKNSIPVDRRGCVADDEAFYRMGLWTGAVWSEECEGTNGIGTAIAEQRALTIHRDQHFRSRNTALSCTVAPIFDHRGRLAAVIDVSSARHDLTDDFVKLISIAVADAARRVEAENFRLAFPKARIVLAPPGDNWMSERALNALIAVDEDDLVIGASRSARQLLGLTDDALNAPLPAADLLGQHQSAARDFAMAERGAIQRALARSGGNVSAAAADMGISRATLHRKLKRLGLS</sequence>
<dbReference type="PRINTS" id="PR01590">
    <property type="entry name" value="HTHFIS"/>
</dbReference>
<dbReference type="Gene3D" id="1.10.10.60">
    <property type="entry name" value="Homeodomain-like"/>
    <property type="match status" value="1"/>
</dbReference>
<dbReference type="RefSeq" id="WP_105732775.1">
    <property type="nucleotide sequence ID" value="NZ_PVBT01000001.1"/>
</dbReference>
<evidence type="ECO:0000313" key="4">
    <source>
        <dbReference type="Proteomes" id="UP000238563"/>
    </source>
</evidence>
<dbReference type="AlphaFoldDB" id="A0A2S9JZ15"/>
<dbReference type="OrthoDB" id="9805953at2"/>
<gene>
    <name evidence="3" type="ORF">C5750_05470</name>
</gene>
<dbReference type="InterPro" id="IPR029016">
    <property type="entry name" value="GAF-like_dom_sf"/>
</dbReference>
<name>A0A2S9JZ15_9HYPH</name>
<dbReference type="Gene3D" id="3.30.450.40">
    <property type="match status" value="1"/>
</dbReference>
<feature type="domain" description="DNA binding HTH" evidence="2">
    <location>
        <begin position="284"/>
        <end position="322"/>
    </location>
</feature>
<comment type="caution">
    <text evidence="3">The sequence shown here is derived from an EMBL/GenBank/DDBJ whole genome shotgun (WGS) entry which is preliminary data.</text>
</comment>